<name>A0A1Q5UAA3_9EURO</name>
<reference evidence="2 3" key="1">
    <citation type="submission" date="2016-10" db="EMBL/GenBank/DDBJ databases">
        <title>Genome sequence of the ascomycete fungus Penicillium subrubescens.</title>
        <authorList>
            <person name="De Vries R.P."/>
            <person name="Peng M."/>
            <person name="Dilokpimol A."/>
            <person name="Hilden K."/>
            <person name="Makela M.R."/>
            <person name="Grigoriev I."/>
            <person name="Riley R."/>
            <person name="Granchi Z."/>
        </authorList>
    </citation>
    <scope>NUCLEOTIDE SEQUENCE [LARGE SCALE GENOMIC DNA]</scope>
    <source>
        <strain evidence="2 3">CBS 132785</strain>
    </source>
</reference>
<dbReference type="InterPro" id="IPR022703">
    <property type="entry name" value="DUF3533"/>
</dbReference>
<proteinExistence type="predicted"/>
<gene>
    <name evidence="2" type="ORF">PENSUB_5217</name>
</gene>
<keyword evidence="3" id="KW-1185">Reference proteome</keyword>
<evidence type="ECO:0000313" key="3">
    <source>
        <dbReference type="Proteomes" id="UP000186955"/>
    </source>
</evidence>
<sequence length="131" mass="14268">MNVLFGDYDQGIIGEVNLKDFPTVYQHSITEYPTADDVRQAVCKSHFWGAIYANTGASSRLSSALVSPRGAEVYNNSQALTYVLNGAKYAAYAQTIYSSLEVLMQATKRAYSQINGAKVMAAINVTNSRIA</sequence>
<dbReference type="AlphaFoldDB" id="A0A1Q5UAA3"/>
<organism evidence="2 3">
    <name type="scientific">Penicillium subrubescens</name>
    <dbReference type="NCBI Taxonomy" id="1316194"/>
    <lineage>
        <taxon>Eukaryota</taxon>
        <taxon>Fungi</taxon>
        <taxon>Dikarya</taxon>
        <taxon>Ascomycota</taxon>
        <taxon>Pezizomycotina</taxon>
        <taxon>Eurotiomycetes</taxon>
        <taxon>Eurotiomycetidae</taxon>
        <taxon>Eurotiales</taxon>
        <taxon>Aspergillaceae</taxon>
        <taxon>Penicillium</taxon>
    </lineage>
</organism>
<dbReference type="GO" id="GO:0016020">
    <property type="term" value="C:membrane"/>
    <property type="evidence" value="ECO:0007669"/>
    <property type="project" value="TreeGrafter"/>
</dbReference>
<dbReference type="PANTHER" id="PTHR34814">
    <property type="entry name" value="NITROSOGUANIDINE RESISTANCE PROTEIN SNG1"/>
    <property type="match status" value="1"/>
</dbReference>
<dbReference type="PANTHER" id="PTHR34814:SF2">
    <property type="entry name" value="DUF3533 DOMAIN-CONTAINING PROTEIN"/>
    <property type="match status" value="1"/>
</dbReference>
<accession>A0A1Q5UAA3</accession>
<dbReference type="EMBL" id="MNBE01000524">
    <property type="protein sequence ID" value="OKP09395.1"/>
    <property type="molecule type" value="Genomic_DNA"/>
</dbReference>
<comment type="caution">
    <text evidence="2">The sequence shown here is derived from an EMBL/GenBank/DDBJ whole genome shotgun (WGS) entry which is preliminary data.</text>
</comment>
<dbReference type="Proteomes" id="UP000186955">
    <property type="component" value="Unassembled WGS sequence"/>
</dbReference>
<feature type="domain" description="DUF3533" evidence="1">
    <location>
        <begin position="12"/>
        <end position="127"/>
    </location>
</feature>
<protein>
    <recommendedName>
        <fullName evidence="1">DUF3533 domain-containing protein</fullName>
    </recommendedName>
</protein>
<evidence type="ECO:0000313" key="2">
    <source>
        <dbReference type="EMBL" id="OKP09395.1"/>
    </source>
</evidence>
<dbReference type="STRING" id="1316194.A0A1Q5UAA3"/>
<dbReference type="InterPro" id="IPR053001">
    <property type="entry name" value="MNNG_permease-like"/>
</dbReference>
<dbReference type="Pfam" id="PF12051">
    <property type="entry name" value="DUF3533"/>
    <property type="match status" value="1"/>
</dbReference>
<evidence type="ECO:0000259" key="1">
    <source>
        <dbReference type="Pfam" id="PF12051"/>
    </source>
</evidence>